<accession>S3BET5</accession>
<feature type="transmembrane region" description="Helical" evidence="8">
    <location>
        <begin position="351"/>
        <end position="372"/>
    </location>
</feature>
<keyword evidence="10" id="KW-1185">Reference proteome</keyword>
<dbReference type="EMBL" id="ATCF01000019">
    <property type="protein sequence ID" value="EPD98946.1"/>
    <property type="molecule type" value="Genomic_DNA"/>
</dbReference>
<feature type="transmembrane region" description="Helical" evidence="8">
    <location>
        <begin position="193"/>
        <end position="212"/>
    </location>
</feature>
<dbReference type="HOGENOM" id="CLU_010118_6_3_4"/>
<comment type="subcellular location">
    <subcellularLocation>
        <location evidence="1">Cell membrane</location>
        <topology evidence="1">Multi-pass membrane protein</topology>
    </subcellularLocation>
</comment>
<protein>
    <recommendedName>
        <fullName evidence="11">Betaine/carnitine/choline transporter (BCCT) family transporter</fullName>
    </recommendedName>
</protein>
<keyword evidence="6 8" id="KW-1133">Transmembrane helix</keyword>
<feature type="transmembrane region" description="Helical" evidence="8">
    <location>
        <begin position="413"/>
        <end position="437"/>
    </location>
</feature>
<dbReference type="InterPro" id="IPR000060">
    <property type="entry name" value="BCCT_transptr"/>
</dbReference>
<comment type="similarity">
    <text evidence="2">Belongs to the BCCT transporter (TC 2.A.15) family.</text>
</comment>
<keyword evidence="7 8" id="KW-0472">Membrane</keyword>
<dbReference type="PANTHER" id="PTHR30047:SF7">
    <property type="entry name" value="HIGH-AFFINITY CHOLINE TRANSPORT PROTEIN"/>
    <property type="match status" value="1"/>
</dbReference>
<feature type="transmembrane region" description="Helical" evidence="8">
    <location>
        <begin position="479"/>
        <end position="498"/>
    </location>
</feature>
<evidence type="ECO:0000256" key="5">
    <source>
        <dbReference type="ARBA" id="ARBA00022692"/>
    </source>
</evidence>
<dbReference type="RefSeq" id="WP_016474621.1">
    <property type="nucleotide sequence ID" value="NZ_KE150480.1"/>
</dbReference>
<feature type="transmembrane region" description="Helical" evidence="8">
    <location>
        <begin position="232"/>
        <end position="251"/>
    </location>
</feature>
<feature type="transmembrane region" description="Helical" evidence="8">
    <location>
        <begin position="151"/>
        <end position="172"/>
    </location>
</feature>
<feature type="transmembrane region" description="Helical" evidence="8">
    <location>
        <begin position="12"/>
        <end position="31"/>
    </location>
</feature>
<evidence type="ECO:0000256" key="8">
    <source>
        <dbReference type="SAM" id="Phobius"/>
    </source>
</evidence>
<dbReference type="eggNOG" id="COG1292">
    <property type="taxonomic scope" value="Bacteria"/>
</dbReference>
<feature type="transmembrane region" description="Helical" evidence="8">
    <location>
        <begin position="263"/>
        <end position="285"/>
    </location>
</feature>
<dbReference type="PATRIC" id="fig|1203554.3.peg.1464"/>
<proteinExistence type="inferred from homology"/>
<evidence type="ECO:0000313" key="9">
    <source>
        <dbReference type="EMBL" id="EPD98946.1"/>
    </source>
</evidence>
<evidence type="ECO:0000313" key="10">
    <source>
        <dbReference type="Proteomes" id="UP000014400"/>
    </source>
</evidence>
<keyword evidence="3" id="KW-0813">Transport</keyword>
<comment type="caution">
    <text evidence="9">The sequence shown here is derived from an EMBL/GenBank/DDBJ whole genome shotgun (WGS) entry which is preliminary data.</text>
</comment>
<keyword evidence="5 8" id="KW-0812">Transmembrane</keyword>
<organism evidence="9 10">
    <name type="scientific">Sutterella wadsworthensis HGA0223</name>
    <dbReference type="NCBI Taxonomy" id="1203554"/>
    <lineage>
        <taxon>Bacteria</taxon>
        <taxon>Pseudomonadati</taxon>
        <taxon>Pseudomonadota</taxon>
        <taxon>Betaproteobacteria</taxon>
        <taxon>Burkholderiales</taxon>
        <taxon>Sutterellaceae</taxon>
        <taxon>Sutterella</taxon>
    </lineage>
</organism>
<evidence type="ECO:0000256" key="7">
    <source>
        <dbReference type="ARBA" id="ARBA00023136"/>
    </source>
</evidence>
<dbReference type="Pfam" id="PF02028">
    <property type="entry name" value="BCCT"/>
    <property type="match status" value="1"/>
</dbReference>
<feature type="transmembrane region" description="Helical" evidence="8">
    <location>
        <begin position="449"/>
        <end position="467"/>
    </location>
</feature>
<evidence type="ECO:0000256" key="1">
    <source>
        <dbReference type="ARBA" id="ARBA00004651"/>
    </source>
</evidence>
<evidence type="ECO:0000256" key="6">
    <source>
        <dbReference type="ARBA" id="ARBA00022989"/>
    </source>
</evidence>
<name>S3BET5_9BURK</name>
<feature type="transmembrane region" description="Helical" evidence="8">
    <location>
        <begin position="92"/>
        <end position="111"/>
    </location>
</feature>
<feature type="transmembrane region" description="Helical" evidence="8">
    <location>
        <begin position="51"/>
        <end position="71"/>
    </location>
</feature>
<dbReference type="PANTHER" id="PTHR30047">
    <property type="entry name" value="HIGH-AFFINITY CHOLINE TRANSPORT PROTEIN-RELATED"/>
    <property type="match status" value="1"/>
</dbReference>
<keyword evidence="4" id="KW-1003">Cell membrane</keyword>
<evidence type="ECO:0000256" key="3">
    <source>
        <dbReference type="ARBA" id="ARBA00022448"/>
    </source>
</evidence>
<evidence type="ECO:0000256" key="4">
    <source>
        <dbReference type="ARBA" id="ARBA00022475"/>
    </source>
</evidence>
<dbReference type="GO" id="GO:0005886">
    <property type="term" value="C:plasma membrane"/>
    <property type="evidence" value="ECO:0007669"/>
    <property type="project" value="UniProtKB-SubCell"/>
</dbReference>
<dbReference type="AlphaFoldDB" id="S3BET5"/>
<evidence type="ECO:0008006" key="11">
    <source>
        <dbReference type="Google" id="ProtNLM"/>
    </source>
</evidence>
<reference evidence="9 10" key="1">
    <citation type="submission" date="2013-04" db="EMBL/GenBank/DDBJ databases">
        <title>The Genome Sequence of Sutterella wadsworthensis HGA0223.</title>
        <authorList>
            <consortium name="The Broad Institute Genomics Platform"/>
            <person name="Earl A."/>
            <person name="Ward D."/>
            <person name="Feldgarden M."/>
            <person name="Gevers D."/>
            <person name="Schmidt T.M."/>
            <person name="Dover J."/>
            <person name="Dai D."/>
            <person name="Walker B."/>
            <person name="Young S."/>
            <person name="Zeng Q."/>
            <person name="Gargeya S."/>
            <person name="Fitzgerald M."/>
            <person name="Haas B."/>
            <person name="Abouelleil A."/>
            <person name="Allen A.W."/>
            <person name="Alvarado L."/>
            <person name="Arachchi H.M."/>
            <person name="Berlin A.M."/>
            <person name="Chapman S.B."/>
            <person name="Gainer-Dewar J."/>
            <person name="Goldberg J."/>
            <person name="Griggs A."/>
            <person name="Gujja S."/>
            <person name="Hansen M."/>
            <person name="Howarth C."/>
            <person name="Imamovic A."/>
            <person name="Ireland A."/>
            <person name="Larimer J."/>
            <person name="McCowan C."/>
            <person name="Murphy C."/>
            <person name="Pearson M."/>
            <person name="Poon T.W."/>
            <person name="Priest M."/>
            <person name="Roberts A."/>
            <person name="Saif S."/>
            <person name="Shea T."/>
            <person name="Sisk P."/>
            <person name="Sykes S."/>
            <person name="Wortman J."/>
            <person name="Nusbaum C."/>
            <person name="Birren B."/>
        </authorList>
    </citation>
    <scope>NUCLEOTIDE SEQUENCE [LARGE SCALE GENOMIC DNA]</scope>
    <source>
        <strain evidence="9 10">HGA0223</strain>
    </source>
</reference>
<evidence type="ECO:0000256" key="2">
    <source>
        <dbReference type="ARBA" id="ARBA00005658"/>
    </source>
</evidence>
<dbReference type="STRING" id="1203554.HMPREF1476_01401"/>
<gene>
    <name evidence="9" type="ORF">HMPREF1476_01401</name>
</gene>
<dbReference type="Proteomes" id="UP000014400">
    <property type="component" value="Unassembled WGS sequence"/>
</dbReference>
<dbReference type="GO" id="GO:0022857">
    <property type="term" value="F:transmembrane transporter activity"/>
    <property type="evidence" value="ECO:0007669"/>
    <property type="project" value="InterPro"/>
</dbReference>
<sequence>MPLVLSPKQINLRTLLPALTFTLGFIIVGAAMTERLASSLEWLLAFLSDNFGAFLLLFGLSILFIVIGLTFTRVGDLRLGGTNAKPDFSYSTWFAIALNGCIGTGILFWAMGEPIFHMAKPPAAAGAEPFTREAAIFAVAQTFTHWTLVQYGLYTFCAVVVGILAWNFHRALGITTFLEEFVSPRVYLIIKDFTHTACICCIAGAVSCSMGVGIMQISSGLGFLNIIDPSPMVWFVIVSMLAFVYTISALLGIKRGLNILSKICTAIFASLMIYAVAVGPTQFIMNLSVTAFGDYLNNFVEHSLILPTLAPGETWSRDWDVQFTASFFVYAPILGLFLARLGKGRTIREFVWMNIFAPSVFCILWIGAWASMAVWCQWSGTFDIWAHVQASGMESTIFALLSTLPQGRMLSAFFLFAVFFSFATLADAITGTMAVLSTKNASVGEEPPVLIKALWGIVIAMISYVLIISGGQDAIRSLFTLIGLPMAFVVMLYLWYIVRYSSYIFGQTDRFERWRASGEAERWRSLRDHKPAPMPELN</sequence>
<feature type="transmembrane region" description="Helical" evidence="8">
    <location>
        <begin position="321"/>
        <end position="339"/>
    </location>
</feature>